<protein>
    <submittedName>
        <fullName evidence="2">Thioredoxin family protein</fullName>
    </submittedName>
</protein>
<dbReference type="RefSeq" id="WP_154541097.1">
    <property type="nucleotide sequence ID" value="NZ_JAXDSU010000075.1"/>
</dbReference>
<evidence type="ECO:0000313" key="3">
    <source>
        <dbReference type="Proteomes" id="UP000441925"/>
    </source>
</evidence>
<sequence>MQIIKDKLSNDLIFSLIKDNKEVTALFHANWSSFSNKIKEEFLKENEDQYKDKAKIIIDIDKNRELMQKLGINQIPSLVIFTKDSLKKNDFNIKTINL</sequence>
<organism evidence="2 3">
    <name type="scientific">Anaerococcus porci</name>
    <dbReference type="NCBI Taxonomy" id="2652269"/>
    <lineage>
        <taxon>Bacteria</taxon>
        <taxon>Bacillati</taxon>
        <taxon>Bacillota</taxon>
        <taxon>Tissierellia</taxon>
        <taxon>Tissierellales</taxon>
        <taxon>Peptoniphilaceae</taxon>
        <taxon>Anaerococcus</taxon>
    </lineage>
</organism>
<accession>A0A6N7VFI6</accession>
<dbReference type="CDD" id="cd02947">
    <property type="entry name" value="TRX_family"/>
    <property type="match status" value="1"/>
</dbReference>
<dbReference type="Pfam" id="PF00085">
    <property type="entry name" value="Thioredoxin"/>
    <property type="match status" value="1"/>
</dbReference>
<feature type="domain" description="Thioredoxin" evidence="1">
    <location>
        <begin position="17"/>
        <end position="88"/>
    </location>
</feature>
<dbReference type="SUPFAM" id="SSF52833">
    <property type="entry name" value="Thioredoxin-like"/>
    <property type="match status" value="1"/>
</dbReference>
<reference evidence="2 3" key="1">
    <citation type="submission" date="2019-08" db="EMBL/GenBank/DDBJ databases">
        <title>In-depth cultivation of the pig gut microbiome towards novel bacterial diversity and tailored functional studies.</title>
        <authorList>
            <person name="Wylensek D."/>
            <person name="Hitch T.C.A."/>
            <person name="Clavel T."/>
        </authorList>
    </citation>
    <scope>NUCLEOTIDE SEQUENCE [LARGE SCALE GENOMIC DNA]</scope>
    <source>
        <strain evidence="2 3">WCA-380-WT-2B</strain>
    </source>
</reference>
<dbReference type="AlphaFoldDB" id="A0A6N7VFI6"/>
<dbReference type="InterPro" id="IPR013766">
    <property type="entry name" value="Thioredoxin_domain"/>
</dbReference>
<evidence type="ECO:0000313" key="2">
    <source>
        <dbReference type="EMBL" id="MSS78200.1"/>
    </source>
</evidence>
<dbReference type="EMBL" id="VULQ01000008">
    <property type="protein sequence ID" value="MSS78200.1"/>
    <property type="molecule type" value="Genomic_DNA"/>
</dbReference>
<keyword evidence="3" id="KW-1185">Reference proteome</keyword>
<dbReference type="InterPro" id="IPR036249">
    <property type="entry name" value="Thioredoxin-like_sf"/>
</dbReference>
<proteinExistence type="predicted"/>
<dbReference type="Proteomes" id="UP000441925">
    <property type="component" value="Unassembled WGS sequence"/>
</dbReference>
<gene>
    <name evidence="2" type="ORF">FYJ26_07270</name>
</gene>
<name>A0A6N7VFI6_9FIRM</name>
<dbReference type="Gene3D" id="3.40.30.10">
    <property type="entry name" value="Glutaredoxin"/>
    <property type="match status" value="1"/>
</dbReference>
<comment type="caution">
    <text evidence="2">The sequence shown here is derived from an EMBL/GenBank/DDBJ whole genome shotgun (WGS) entry which is preliminary data.</text>
</comment>
<evidence type="ECO:0000259" key="1">
    <source>
        <dbReference type="Pfam" id="PF00085"/>
    </source>
</evidence>